<dbReference type="InterPro" id="IPR035965">
    <property type="entry name" value="PAS-like_dom_sf"/>
</dbReference>
<evidence type="ECO:0000256" key="3">
    <source>
        <dbReference type="ARBA" id="ARBA00022553"/>
    </source>
</evidence>
<feature type="domain" description="PAS" evidence="6">
    <location>
        <begin position="125"/>
        <end position="197"/>
    </location>
</feature>
<proteinExistence type="predicted"/>
<dbReference type="InterPro" id="IPR013655">
    <property type="entry name" value="PAS_fold_3"/>
</dbReference>
<evidence type="ECO:0000256" key="4">
    <source>
        <dbReference type="ARBA" id="ARBA00022679"/>
    </source>
</evidence>
<dbReference type="InterPro" id="IPR000700">
    <property type="entry name" value="PAS-assoc_C"/>
</dbReference>
<dbReference type="EMBL" id="BARS01011791">
    <property type="protein sequence ID" value="GAF93771.1"/>
    <property type="molecule type" value="Genomic_DNA"/>
</dbReference>
<evidence type="ECO:0000256" key="5">
    <source>
        <dbReference type="ARBA" id="ARBA00022777"/>
    </source>
</evidence>
<dbReference type="NCBIfam" id="TIGR00229">
    <property type="entry name" value="sensory_box"/>
    <property type="match status" value="2"/>
</dbReference>
<dbReference type="PANTHER" id="PTHR43304:SF1">
    <property type="entry name" value="PAC DOMAIN-CONTAINING PROTEIN"/>
    <property type="match status" value="1"/>
</dbReference>
<dbReference type="Gene3D" id="3.30.450.20">
    <property type="entry name" value="PAS domain"/>
    <property type="match status" value="2"/>
</dbReference>
<dbReference type="InterPro" id="IPR000014">
    <property type="entry name" value="PAS"/>
</dbReference>
<dbReference type="PANTHER" id="PTHR43304">
    <property type="entry name" value="PHYTOCHROME-LIKE PROTEIN CPH1"/>
    <property type="match status" value="1"/>
</dbReference>
<dbReference type="InterPro" id="IPR052162">
    <property type="entry name" value="Sensor_kinase/Photoreceptor"/>
</dbReference>
<feature type="domain" description="PAS" evidence="6">
    <location>
        <begin position="1"/>
        <end position="40"/>
    </location>
</feature>
<dbReference type="PROSITE" id="PS50112">
    <property type="entry name" value="PAS"/>
    <property type="match status" value="2"/>
</dbReference>
<keyword evidence="3" id="KW-0597">Phosphoprotein</keyword>
<keyword evidence="5" id="KW-0418">Kinase</keyword>
<keyword evidence="4" id="KW-0808">Transferase</keyword>
<dbReference type="PROSITE" id="PS50113">
    <property type="entry name" value="PAC"/>
    <property type="match status" value="2"/>
</dbReference>
<reference evidence="8" key="1">
    <citation type="journal article" date="2014" name="Front. Microbiol.">
        <title>High frequency of phylogenetically diverse reductive dehalogenase-homologous genes in deep subseafloor sedimentary metagenomes.</title>
        <authorList>
            <person name="Kawai M."/>
            <person name="Futagami T."/>
            <person name="Toyoda A."/>
            <person name="Takaki Y."/>
            <person name="Nishi S."/>
            <person name="Hori S."/>
            <person name="Arai W."/>
            <person name="Tsubouchi T."/>
            <person name="Morono Y."/>
            <person name="Uchiyama I."/>
            <person name="Ito T."/>
            <person name="Fujiyama A."/>
            <person name="Inagaki F."/>
            <person name="Takami H."/>
        </authorList>
    </citation>
    <scope>NUCLEOTIDE SEQUENCE</scope>
    <source>
        <strain evidence="8">Expedition CK06-06</strain>
    </source>
</reference>
<evidence type="ECO:0000259" key="7">
    <source>
        <dbReference type="PROSITE" id="PS50113"/>
    </source>
</evidence>
<sequence length="253" mass="29848">NYHTLFDSNKDGVIYTDLNGKILDANKAYLDLFGYTLEEIKEFTYQQLTPKKWHKLEEDIVKNQIKARGYPDEYEKEYIKKDGTIFPISIRVWLNKDKQDKPLGMWGIARDISVRKQMENALRQSEQKYRTLADNVNDGIYIISIRSGFVYVNPTFEQITGYKSEELLRESFYFYTIIHPDDVESIKKRRDARIKGNKAPSVYEFRIVNKKGEIRFVEVNSVGIPDSPDKILGILRDITERKQMEEKLRENQK</sequence>
<comment type="caution">
    <text evidence="8">The sequence shown here is derived from an EMBL/GenBank/DDBJ whole genome shotgun (WGS) entry which is preliminary data.</text>
</comment>
<dbReference type="SMART" id="SM00091">
    <property type="entry name" value="PAS"/>
    <property type="match status" value="2"/>
</dbReference>
<feature type="non-terminal residue" evidence="8">
    <location>
        <position position="1"/>
    </location>
</feature>
<dbReference type="CDD" id="cd00130">
    <property type="entry name" value="PAS"/>
    <property type="match status" value="2"/>
</dbReference>
<protein>
    <recommendedName>
        <fullName evidence="2">histidine kinase</fullName>
        <ecNumber evidence="2">2.7.13.3</ecNumber>
    </recommendedName>
</protein>
<feature type="non-terminal residue" evidence="8">
    <location>
        <position position="253"/>
    </location>
</feature>
<feature type="domain" description="PAC" evidence="7">
    <location>
        <begin position="201"/>
        <end position="250"/>
    </location>
</feature>
<evidence type="ECO:0000256" key="1">
    <source>
        <dbReference type="ARBA" id="ARBA00000085"/>
    </source>
</evidence>
<evidence type="ECO:0000256" key="2">
    <source>
        <dbReference type="ARBA" id="ARBA00012438"/>
    </source>
</evidence>
<feature type="domain" description="PAC" evidence="7">
    <location>
        <begin position="72"/>
        <end position="124"/>
    </location>
</feature>
<dbReference type="Pfam" id="PF13426">
    <property type="entry name" value="PAS_9"/>
    <property type="match status" value="1"/>
</dbReference>
<evidence type="ECO:0000259" key="6">
    <source>
        <dbReference type="PROSITE" id="PS50112"/>
    </source>
</evidence>
<dbReference type="GO" id="GO:0004673">
    <property type="term" value="F:protein histidine kinase activity"/>
    <property type="evidence" value="ECO:0007669"/>
    <property type="project" value="UniProtKB-EC"/>
</dbReference>
<name>X0U334_9ZZZZ</name>
<dbReference type="InterPro" id="IPR001610">
    <property type="entry name" value="PAC"/>
</dbReference>
<organism evidence="8">
    <name type="scientific">marine sediment metagenome</name>
    <dbReference type="NCBI Taxonomy" id="412755"/>
    <lineage>
        <taxon>unclassified sequences</taxon>
        <taxon>metagenomes</taxon>
        <taxon>ecological metagenomes</taxon>
    </lineage>
</organism>
<dbReference type="SUPFAM" id="SSF55785">
    <property type="entry name" value="PYP-like sensor domain (PAS domain)"/>
    <property type="match status" value="2"/>
</dbReference>
<dbReference type="EC" id="2.7.13.3" evidence="2"/>
<dbReference type="Pfam" id="PF08447">
    <property type="entry name" value="PAS_3"/>
    <property type="match status" value="1"/>
</dbReference>
<accession>X0U334</accession>
<gene>
    <name evidence="8" type="ORF">S01H1_21304</name>
</gene>
<comment type="catalytic activity">
    <reaction evidence="1">
        <text>ATP + protein L-histidine = ADP + protein N-phospho-L-histidine.</text>
        <dbReference type="EC" id="2.7.13.3"/>
    </reaction>
</comment>
<dbReference type="SMART" id="SM00086">
    <property type="entry name" value="PAC"/>
    <property type="match status" value="2"/>
</dbReference>
<evidence type="ECO:0000313" key="8">
    <source>
        <dbReference type="EMBL" id="GAF93771.1"/>
    </source>
</evidence>
<dbReference type="AlphaFoldDB" id="X0U334"/>